<gene>
    <name evidence="1" type="ORF">AM493_02305</name>
</gene>
<dbReference type="AlphaFoldDB" id="A0A0M9VGZ4"/>
<dbReference type="STRING" id="1202724.AM493_02305"/>
<keyword evidence="2" id="KW-1185">Reference proteome</keyword>
<evidence type="ECO:0000313" key="1">
    <source>
        <dbReference type="EMBL" id="KOS05000.1"/>
    </source>
</evidence>
<dbReference type="Proteomes" id="UP000037755">
    <property type="component" value="Unassembled WGS sequence"/>
</dbReference>
<accession>A0A0M9VGZ4</accession>
<comment type="caution">
    <text evidence="1">The sequence shown here is derived from an EMBL/GenBank/DDBJ whole genome shotgun (WGS) entry which is preliminary data.</text>
</comment>
<sequence length="164" mass="18717">MKKNIFLYLFIFSLAINVFAYMYFTNQQNFDHGRIDKLQGKLKSVRDSIKTESAKSASDSYFSLENNANAQEYFAGKDVKEIAIKVRDAIYAQNATKGGNPLVGYPAMEGQPFSVSKIKVLNHRWVIIDYSNGKYWGEALLRYFVEDNGSITLEKADTLLYPQQ</sequence>
<proteinExistence type="predicted"/>
<protein>
    <recommendedName>
        <fullName evidence="3">Hydrolase</fullName>
    </recommendedName>
</protein>
<evidence type="ECO:0000313" key="2">
    <source>
        <dbReference type="Proteomes" id="UP000037755"/>
    </source>
</evidence>
<dbReference type="OrthoDB" id="1451701at2"/>
<reference evidence="1 2" key="1">
    <citation type="submission" date="2015-08" db="EMBL/GenBank/DDBJ databases">
        <title>Whole genome sequence of Flavobacterium akiainvivens IK-1T, from decaying Wikstroemia oahuensis, an endemic Hawaiian shrub.</title>
        <authorList>
            <person name="Wan X."/>
            <person name="Hou S."/>
            <person name="Saito J."/>
            <person name="Donachie S."/>
        </authorList>
    </citation>
    <scope>NUCLEOTIDE SEQUENCE [LARGE SCALE GENOMIC DNA]</scope>
    <source>
        <strain evidence="1 2">IK-1</strain>
    </source>
</reference>
<organism evidence="1 2">
    <name type="scientific">Flavobacterium akiainvivens</name>
    <dbReference type="NCBI Taxonomy" id="1202724"/>
    <lineage>
        <taxon>Bacteria</taxon>
        <taxon>Pseudomonadati</taxon>
        <taxon>Bacteroidota</taxon>
        <taxon>Flavobacteriia</taxon>
        <taxon>Flavobacteriales</taxon>
        <taxon>Flavobacteriaceae</taxon>
        <taxon>Flavobacterium</taxon>
    </lineage>
</organism>
<dbReference type="PATRIC" id="fig|1202724.3.peg.473"/>
<dbReference type="RefSeq" id="WP_054406057.1">
    <property type="nucleotide sequence ID" value="NZ_FOYA01000004.1"/>
</dbReference>
<name>A0A0M9VGZ4_9FLAO</name>
<dbReference type="EMBL" id="LIYD01000005">
    <property type="protein sequence ID" value="KOS05000.1"/>
    <property type="molecule type" value="Genomic_DNA"/>
</dbReference>
<evidence type="ECO:0008006" key="3">
    <source>
        <dbReference type="Google" id="ProtNLM"/>
    </source>
</evidence>